<feature type="compositionally biased region" description="Gly residues" evidence="1">
    <location>
        <begin position="538"/>
        <end position="552"/>
    </location>
</feature>
<feature type="compositionally biased region" description="Low complexity" evidence="1">
    <location>
        <begin position="372"/>
        <end position="383"/>
    </location>
</feature>
<name>A0A2S5B6M1_9BASI</name>
<feature type="compositionally biased region" description="Low complexity" evidence="1">
    <location>
        <begin position="126"/>
        <end position="147"/>
    </location>
</feature>
<feature type="compositionally biased region" description="Low complexity" evidence="1">
    <location>
        <begin position="939"/>
        <end position="950"/>
    </location>
</feature>
<organism evidence="2 3">
    <name type="scientific">Rhodotorula taiwanensis</name>
    <dbReference type="NCBI Taxonomy" id="741276"/>
    <lineage>
        <taxon>Eukaryota</taxon>
        <taxon>Fungi</taxon>
        <taxon>Dikarya</taxon>
        <taxon>Basidiomycota</taxon>
        <taxon>Pucciniomycotina</taxon>
        <taxon>Microbotryomycetes</taxon>
        <taxon>Sporidiobolales</taxon>
        <taxon>Sporidiobolaceae</taxon>
        <taxon>Rhodotorula</taxon>
    </lineage>
</organism>
<feature type="region of interest" description="Disordered" evidence="1">
    <location>
        <begin position="928"/>
        <end position="974"/>
    </location>
</feature>
<keyword evidence="3" id="KW-1185">Reference proteome</keyword>
<feature type="compositionally biased region" description="Low complexity" evidence="1">
    <location>
        <begin position="176"/>
        <end position="196"/>
    </location>
</feature>
<evidence type="ECO:0000313" key="2">
    <source>
        <dbReference type="EMBL" id="POY72371.1"/>
    </source>
</evidence>
<feature type="region of interest" description="Disordered" evidence="1">
    <location>
        <begin position="432"/>
        <end position="470"/>
    </location>
</feature>
<feature type="compositionally biased region" description="Acidic residues" evidence="1">
    <location>
        <begin position="384"/>
        <end position="393"/>
    </location>
</feature>
<feature type="compositionally biased region" description="Pro residues" evidence="1">
    <location>
        <begin position="928"/>
        <end position="938"/>
    </location>
</feature>
<dbReference type="PANTHER" id="PTHR12507">
    <property type="entry name" value="REDUCED GROWTH PHENOTYPE 1 RGP1, YEAST -RELATED"/>
    <property type="match status" value="1"/>
</dbReference>
<dbReference type="EMBL" id="PJQD01000050">
    <property type="protein sequence ID" value="POY72371.1"/>
    <property type="molecule type" value="Genomic_DNA"/>
</dbReference>
<dbReference type="InterPro" id="IPR014848">
    <property type="entry name" value="Rgp1"/>
</dbReference>
<feature type="compositionally biased region" description="Basic residues" evidence="1">
    <location>
        <begin position="349"/>
        <end position="360"/>
    </location>
</feature>
<protein>
    <recommendedName>
        <fullName evidence="4">Rgp1-domain-containing protein</fullName>
    </recommendedName>
</protein>
<dbReference type="AlphaFoldDB" id="A0A2S5B6M1"/>
<feature type="region of interest" description="Disordered" evidence="1">
    <location>
        <begin position="1033"/>
        <end position="1061"/>
    </location>
</feature>
<gene>
    <name evidence="2" type="ORF">BMF94_4675</name>
</gene>
<feature type="compositionally biased region" description="Low complexity" evidence="1">
    <location>
        <begin position="302"/>
        <end position="324"/>
    </location>
</feature>
<accession>A0A2S5B6M1</accession>
<proteinExistence type="predicted"/>
<dbReference type="OrthoDB" id="1918at2759"/>
<feature type="compositionally biased region" description="Polar residues" evidence="1">
    <location>
        <begin position="1048"/>
        <end position="1061"/>
    </location>
</feature>
<dbReference type="Pfam" id="PF08737">
    <property type="entry name" value="Rgp1"/>
    <property type="match status" value="1"/>
</dbReference>
<evidence type="ECO:0000313" key="3">
    <source>
        <dbReference type="Proteomes" id="UP000237144"/>
    </source>
</evidence>
<comment type="caution">
    <text evidence="2">The sequence shown here is derived from an EMBL/GenBank/DDBJ whole genome shotgun (WGS) entry which is preliminary data.</text>
</comment>
<evidence type="ECO:0000256" key="1">
    <source>
        <dbReference type="SAM" id="MobiDB-lite"/>
    </source>
</evidence>
<dbReference type="STRING" id="741276.A0A2S5B6M1"/>
<evidence type="ECO:0008006" key="4">
    <source>
        <dbReference type="Google" id="ProtNLM"/>
    </source>
</evidence>
<feature type="region of interest" description="Disordered" evidence="1">
    <location>
        <begin position="538"/>
        <end position="566"/>
    </location>
</feature>
<sequence>MAIDAGLSVTVSPSASAFFAGEVFTATITFRNTAPPVPSAPLADSGRGQHITPHPPRPTNNGPYSHGKGHARAASTAALSNWTGQAGRGAGGLAAGDLLSTPPRGAASSYGVTSPLETPPFGRTVSSGHAPHPSLSAASASVPHLPLTASPSTYSPHRPRPSLNGDSSSYGPAPQSPSRGSFAPPPFGSSDPSSFAELPPRKGLVGRPAAPVPEPPVAGSSGLYSDGPRRPGARAVGHARTQSMAVGAPLSPNGTGPGMRSVTAPNSAGPAFVRPGVPRRSNSVRGLVAAFEQRQGLQPSGTSESQMTTTSTEPEDSSSPPATAQNPDFPEDAAFPFSQSSSAPAPPHFPRRPTFGHRRVPSNQPYAHNSRARLSTLSLASDGSESEDADDEDDAHRGVGNGFYGIGKNETMESVDEAKYASHARPVARRLFSTPSAAGPNGLAPPPPRGHERNRSISYGHPPPADSPALTHPPNTIVLLWAFAHLEGSFEVDESLIKPAEFLEVKRLLVGGTGGVGLGGGTLEERKATTGWREWLGWRGGSGRAGDGGGRGVSPAASSDNLRGGASLEERKKKAIEERAVPVLSCPPSILAVDLVLAPGESKTYTFSIRVPADLPPSFRGKSIKFNYQLVVGTNRTAISPSSLLGTDQPVRPRTRTNGSSSRVMKVPIRLYNHVGVTGARPFYDLTNPVIYQRDEAIVKDEVEKKGSLPSAKLLRRADDDKEDFENYAANLLSSIAIDSPEVLQNATFSPTLQATLSPPLLEAPPELRPEMGSHRGTGAVEGFGLEVDETDGCKAAVEIVSRNSQKVSYDINKDGNQVASLTLVKSAYRLGETVNGSILINSGEGRVMRVSARLETHELVETTIATMPAPKMRQITRRLHAEHHEMVLDSERIGFALAIPSGATPDFGTSGVKLQWTVRLSFLVIPPSPEGPAPGPPTRRGTPLGGPAPSDARAPTSGTVTPPGRTGHGRSRSFAYGFEPAVPLTLPPPPPITVSGATHLMPVAPGPDDPNPPHNLSYRAVPDLGYVPVLFSSAQPGAPPAPGPLQKTASGASHRPTPSISAARLQSPYGNGSAVLVPAKVETVECAIPIKVYPGNTPFRPTISIFEA</sequence>
<reference evidence="2 3" key="1">
    <citation type="journal article" date="2018" name="Front. Microbiol.">
        <title>Prospects for Fungal Bioremediation of Acidic Radioactive Waste Sites: Characterization and Genome Sequence of Rhodotorula taiwanensis MD1149.</title>
        <authorList>
            <person name="Tkavc R."/>
            <person name="Matrosova V.Y."/>
            <person name="Grichenko O.E."/>
            <person name="Gostincar C."/>
            <person name="Volpe R.P."/>
            <person name="Klimenkova P."/>
            <person name="Gaidamakova E.K."/>
            <person name="Zhou C.E."/>
            <person name="Stewart B.J."/>
            <person name="Lyman M.G."/>
            <person name="Malfatti S.A."/>
            <person name="Rubinfeld B."/>
            <person name="Courtot M."/>
            <person name="Singh J."/>
            <person name="Dalgard C.L."/>
            <person name="Hamilton T."/>
            <person name="Frey K.G."/>
            <person name="Gunde-Cimerman N."/>
            <person name="Dugan L."/>
            <person name="Daly M.J."/>
        </authorList>
    </citation>
    <scope>NUCLEOTIDE SEQUENCE [LARGE SCALE GENOMIC DNA]</scope>
    <source>
        <strain evidence="2 3">MD1149</strain>
    </source>
</reference>
<dbReference type="Proteomes" id="UP000237144">
    <property type="component" value="Unassembled WGS sequence"/>
</dbReference>
<feature type="region of interest" description="Disordered" evidence="1">
    <location>
        <begin position="105"/>
        <end position="407"/>
    </location>
</feature>
<feature type="region of interest" description="Disordered" evidence="1">
    <location>
        <begin position="37"/>
        <end position="75"/>
    </location>
</feature>
<feature type="compositionally biased region" description="Low complexity" evidence="1">
    <location>
        <begin position="333"/>
        <end position="343"/>
    </location>
</feature>